<proteinExistence type="inferred from homology"/>
<evidence type="ECO:0000256" key="2">
    <source>
        <dbReference type="ARBA" id="ARBA00008668"/>
    </source>
</evidence>
<dbReference type="CDD" id="cd01837">
    <property type="entry name" value="SGNH_plant_lipase_like"/>
    <property type="match status" value="1"/>
</dbReference>
<dbReference type="GO" id="GO:0016787">
    <property type="term" value="F:hydrolase activity"/>
    <property type="evidence" value="ECO:0007669"/>
    <property type="project" value="UniProtKB-KW"/>
</dbReference>
<keyword evidence="7" id="KW-0443">Lipid metabolism</keyword>
<dbReference type="InterPro" id="IPR001087">
    <property type="entry name" value="GDSL"/>
</dbReference>
<comment type="caution">
    <text evidence="9">The sequence shown here is derived from an EMBL/GenBank/DDBJ whole genome shotgun (WGS) entry which is preliminary data.</text>
</comment>
<evidence type="ECO:0000256" key="5">
    <source>
        <dbReference type="ARBA" id="ARBA00022801"/>
    </source>
</evidence>
<accession>A0ABD3AAL4</accession>
<dbReference type="InterPro" id="IPR036514">
    <property type="entry name" value="SGNH_hydro_sf"/>
</dbReference>
<keyword evidence="4" id="KW-0732">Signal</keyword>
<evidence type="ECO:0000256" key="3">
    <source>
        <dbReference type="ARBA" id="ARBA00022525"/>
    </source>
</evidence>
<comment type="similarity">
    <text evidence="2">Belongs to the 'GDSL' lipolytic enzyme family.</text>
</comment>
<keyword evidence="8" id="KW-0812">Transmembrane</keyword>
<gene>
    <name evidence="9" type="ORF">ACH5RR_012874</name>
</gene>
<dbReference type="EMBL" id="JBJUIK010000005">
    <property type="protein sequence ID" value="KAL3528218.1"/>
    <property type="molecule type" value="Genomic_DNA"/>
</dbReference>
<dbReference type="PANTHER" id="PTHR45650">
    <property type="entry name" value="GDSL-LIKE LIPASE/ACYLHYDROLASE-RELATED"/>
    <property type="match status" value="1"/>
</dbReference>
<dbReference type="Pfam" id="PF00657">
    <property type="entry name" value="Lipase_GDSL"/>
    <property type="match status" value="1"/>
</dbReference>
<dbReference type="PANTHER" id="PTHR45650:SF9">
    <property type="entry name" value="SGNH HYDROLASE-TYPE ESTERASE DOMAIN-CONTAINING PROTEIN"/>
    <property type="match status" value="1"/>
</dbReference>
<evidence type="ECO:0000256" key="4">
    <source>
        <dbReference type="ARBA" id="ARBA00022729"/>
    </source>
</evidence>
<sequence>MIFDVQPILGAPQVPCYFSFGDSLVDNGNNNNLLTTAKANYPPYGIDFPDGPTGRFTNGRNLADFIAQLLGFDNFIPPFATARGQDIIKGVNYGSGGAGIRDDTSRNLGDVISFNKQLLNHGKTISRIAFLLGRRNSSANYLNECIYTVVIGSNDYINNYFMPQFYPTSRTYNPDQYAAVLIQQYSQQLTTLYIYGARKIALFGLGAIGCAPAEINMFGTAACVDSINSAVQLFNDRLRPLVDYLNARLPGAKFIYLNASSIQSGDPATIATQQNCARLLRSRQVFGLNSELAFSGSSKGLTSQAVQGRSRLLVAILSSSRVLRYSILGLFYYLWIVGLGAIVDSFLLARASKGALELLKGVLSSSLSPEADLFFFLLDLAVVGIAGKQRLGSSIIMDKVRVEGVELGTDGKLIERGVGVGLEVKVSLFIFVKPVSELVRGA</sequence>
<keyword evidence="3" id="KW-0964">Secreted</keyword>
<dbReference type="InterPro" id="IPR051238">
    <property type="entry name" value="GDSL_esterase/lipase"/>
</dbReference>
<keyword evidence="5" id="KW-0378">Hydrolase</keyword>
<evidence type="ECO:0008006" key="11">
    <source>
        <dbReference type="Google" id="ProtNLM"/>
    </source>
</evidence>
<reference evidence="9 10" key="1">
    <citation type="submission" date="2024-11" db="EMBL/GenBank/DDBJ databases">
        <title>A near-complete genome assembly of Cinchona calisaya.</title>
        <authorList>
            <person name="Lian D.C."/>
            <person name="Zhao X.W."/>
            <person name="Wei L."/>
        </authorList>
    </citation>
    <scope>NUCLEOTIDE SEQUENCE [LARGE SCALE GENOMIC DNA]</scope>
    <source>
        <tissue evidence="9">Nenye</tissue>
    </source>
</reference>
<dbReference type="GO" id="GO:0016042">
    <property type="term" value="P:lipid catabolic process"/>
    <property type="evidence" value="ECO:0007669"/>
    <property type="project" value="UniProtKB-KW"/>
</dbReference>
<dbReference type="GO" id="GO:0005576">
    <property type="term" value="C:extracellular region"/>
    <property type="evidence" value="ECO:0007669"/>
    <property type="project" value="UniProtKB-SubCell"/>
</dbReference>
<evidence type="ECO:0000256" key="1">
    <source>
        <dbReference type="ARBA" id="ARBA00004613"/>
    </source>
</evidence>
<dbReference type="InterPro" id="IPR035669">
    <property type="entry name" value="SGNH_plant_lipase-like"/>
</dbReference>
<dbReference type="AlphaFoldDB" id="A0ABD3AAL4"/>
<keyword evidence="8" id="KW-1133">Transmembrane helix</keyword>
<evidence type="ECO:0000256" key="6">
    <source>
        <dbReference type="ARBA" id="ARBA00022963"/>
    </source>
</evidence>
<evidence type="ECO:0000256" key="8">
    <source>
        <dbReference type="SAM" id="Phobius"/>
    </source>
</evidence>
<organism evidence="9 10">
    <name type="scientific">Cinchona calisaya</name>
    <dbReference type="NCBI Taxonomy" id="153742"/>
    <lineage>
        <taxon>Eukaryota</taxon>
        <taxon>Viridiplantae</taxon>
        <taxon>Streptophyta</taxon>
        <taxon>Embryophyta</taxon>
        <taxon>Tracheophyta</taxon>
        <taxon>Spermatophyta</taxon>
        <taxon>Magnoliopsida</taxon>
        <taxon>eudicotyledons</taxon>
        <taxon>Gunneridae</taxon>
        <taxon>Pentapetalae</taxon>
        <taxon>asterids</taxon>
        <taxon>lamiids</taxon>
        <taxon>Gentianales</taxon>
        <taxon>Rubiaceae</taxon>
        <taxon>Cinchonoideae</taxon>
        <taxon>Cinchoneae</taxon>
        <taxon>Cinchona</taxon>
    </lineage>
</organism>
<evidence type="ECO:0000313" key="10">
    <source>
        <dbReference type="Proteomes" id="UP001630127"/>
    </source>
</evidence>
<keyword evidence="10" id="KW-1185">Reference proteome</keyword>
<evidence type="ECO:0000256" key="7">
    <source>
        <dbReference type="ARBA" id="ARBA00023098"/>
    </source>
</evidence>
<feature type="transmembrane region" description="Helical" evidence="8">
    <location>
        <begin position="330"/>
        <end position="351"/>
    </location>
</feature>
<keyword evidence="8" id="KW-0472">Membrane</keyword>
<dbReference type="Proteomes" id="UP001630127">
    <property type="component" value="Unassembled WGS sequence"/>
</dbReference>
<comment type="subcellular location">
    <subcellularLocation>
        <location evidence="1">Secreted</location>
    </subcellularLocation>
</comment>
<dbReference type="Gene3D" id="3.40.50.1110">
    <property type="entry name" value="SGNH hydrolase"/>
    <property type="match status" value="1"/>
</dbReference>
<evidence type="ECO:0000313" key="9">
    <source>
        <dbReference type="EMBL" id="KAL3528218.1"/>
    </source>
</evidence>
<keyword evidence="6" id="KW-0442">Lipid degradation</keyword>
<name>A0ABD3AAL4_9GENT</name>
<protein>
    <recommendedName>
        <fullName evidence="11">GDSL esterase/lipase</fullName>
    </recommendedName>
</protein>